<dbReference type="InterPro" id="IPR003599">
    <property type="entry name" value="Ig_sub"/>
</dbReference>
<feature type="domain" description="Ig-like" evidence="1">
    <location>
        <begin position="90"/>
        <end position="179"/>
    </location>
</feature>
<dbReference type="InterPro" id="IPR003598">
    <property type="entry name" value="Ig_sub2"/>
</dbReference>
<dbReference type="Proteomes" id="UP000694427">
    <property type="component" value="Unplaced"/>
</dbReference>
<sequence>GELQMVEVVKGSTAQLECEITGTAPFEVTWFKNKNPVSSDKKYSVVSKETVAYLEIKSFESADVGDYQCCISNDVGRITSKAVAKLKDPPSFVKKVENTTAVLGSAVKLQGTLKGSAPITVQWFKDSEIVRDDDPNITTSFENNIAILAIANVAINHGGKYTCQAENEAGKQKCEATVSVQEPARFVEKPPSISVTAGDSATLECKVSGSPDLKVKWFRDGKEITGSRKCKISFKDNLAAFKILSAERGDSSEYKVEVSNRVGKEQCSCSIVVLDKIIPPTFTKTLKKVDGNVGGTIQLECKVSGSQPITISWFKEGNDITTGTKYKTEMKESTAILKITDLETSDAGVFTCHATNAAGHSETSGTVSVKEPPVFSLKPQNQDVIPGSTVVLTAAFTGTAPFIIKWFREDKEMLTGGTCFIKKEASSSSLELHSVKPTHSAKYTCQVSNDAGKVSCTAALFVKEPPKFVMKLDSNKLVLNRSLATLECKVTGSPEISIRWYKNETEISSNDKYQMAFIDSVASLQISNCCVEDSGDYICQASSEAGSDRCSCLVTVKGLFEVDHFTF</sequence>
<dbReference type="Pfam" id="PF07679">
    <property type="entry name" value="I-set"/>
    <property type="match status" value="6"/>
</dbReference>
<dbReference type="PROSITE" id="PS50835">
    <property type="entry name" value="IG_LIKE"/>
    <property type="match status" value="6"/>
</dbReference>
<evidence type="ECO:0000259" key="1">
    <source>
        <dbReference type="PROSITE" id="PS50835"/>
    </source>
</evidence>
<proteinExistence type="predicted"/>
<dbReference type="Gene3D" id="2.60.40.10">
    <property type="entry name" value="Immunoglobulins"/>
    <property type="match status" value="6"/>
</dbReference>
<dbReference type="AlphaFoldDB" id="A0A8C1MUN3"/>
<dbReference type="InterPro" id="IPR036179">
    <property type="entry name" value="Ig-like_dom_sf"/>
</dbReference>
<feature type="domain" description="Ig-like" evidence="1">
    <location>
        <begin position="373"/>
        <end position="455"/>
    </location>
</feature>
<feature type="domain" description="Ig-like" evidence="1">
    <location>
        <begin position="183"/>
        <end position="272"/>
    </location>
</feature>
<evidence type="ECO:0000313" key="2">
    <source>
        <dbReference type="Ensembl" id="ENSCCRP00010082189.1"/>
    </source>
</evidence>
<dbReference type="SMART" id="SM00406">
    <property type="entry name" value="IGv"/>
    <property type="match status" value="3"/>
</dbReference>
<dbReference type="SMART" id="SM00408">
    <property type="entry name" value="IGc2"/>
    <property type="match status" value="6"/>
</dbReference>
<dbReference type="PANTHER" id="PTHR47633">
    <property type="entry name" value="IMMUNOGLOBULIN"/>
    <property type="match status" value="1"/>
</dbReference>
<evidence type="ECO:0000313" key="3">
    <source>
        <dbReference type="Proteomes" id="UP000694427"/>
    </source>
</evidence>
<dbReference type="SMART" id="SM00409">
    <property type="entry name" value="IG"/>
    <property type="match status" value="6"/>
</dbReference>
<reference evidence="2" key="2">
    <citation type="submission" date="2025-09" db="UniProtKB">
        <authorList>
            <consortium name="Ensembl"/>
        </authorList>
    </citation>
    <scope>IDENTIFICATION</scope>
</reference>
<feature type="domain" description="Ig-like" evidence="1">
    <location>
        <begin position="280"/>
        <end position="368"/>
    </location>
</feature>
<accession>A0A8C1MUN3</accession>
<dbReference type="InterPro" id="IPR013783">
    <property type="entry name" value="Ig-like_fold"/>
</dbReference>
<dbReference type="InterPro" id="IPR013106">
    <property type="entry name" value="Ig_V-set"/>
</dbReference>
<keyword evidence="3" id="KW-1185">Reference proteome</keyword>
<feature type="domain" description="Ig-like" evidence="1">
    <location>
        <begin position="466"/>
        <end position="555"/>
    </location>
</feature>
<dbReference type="InterPro" id="IPR007110">
    <property type="entry name" value="Ig-like_dom"/>
</dbReference>
<organism evidence="2 3">
    <name type="scientific">Cyprinus carpio</name>
    <name type="common">Common carp</name>
    <dbReference type="NCBI Taxonomy" id="7962"/>
    <lineage>
        <taxon>Eukaryota</taxon>
        <taxon>Metazoa</taxon>
        <taxon>Chordata</taxon>
        <taxon>Craniata</taxon>
        <taxon>Vertebrata</taxon>
        <taxon>Euteleostomi</taxon>
        <taxon>Actinopterygii</taxon>
        <taxon>Neopterygii</taxon>
        <taxon>Teleostei</taxon>
        <taxon>Ostariophysi</taxon>
        <taxon>Cypriniformes</taxon>
        <taxon>Cyprinidae</taxon>
        <taxon>Cyprininae</taxon>
        <taxon>Cyprinus</taxon>
    </lineage>
</organism>
<protein>
    <recommendedName>
        <fullName evidence="1">Ig-like domain-containing protein</fullName>
    </recommendedName>
</protein>
<feature type="domain" description="Ig-like" evidence="1">
    <location>
        <begin position="1"/>
        <end position="84"/>
    </location>
</feature>
<dbReference type="FunFam" id="2.60.40.10:FF:000022">
    <property type="entry name" value="Cardiac titin"/>
    <property type="match status" value="6"/>
</dbReference>
<dbReference type="SUPFAM" id="SSF48726">
    <property type="entry name" value="Immunoglobulin"/>
    <property type="match status" value="6"/>
</dbReference>
<reference evidence="2" key="1">
    <citation type="submission" date="2025-08" db="UniProtKB">
        <authorList>
            <consortium name="Ensembl"/>
        </authorList>
    </citation>
    <scope>IDENTIFICATION</scope>
</reference>
<name>A0A8C1MUN3_CYPCA</name>
<dbReference type="InterPro" id="IPR013098">
    <property type="entry name" value="Ig_I-set"/>
</dbReference>
<dbReference type="Ensembl" id="ENSCCRT00010091189.1">
    <property type="protein sequence ID" value="ENSCCRP00010082189.1"/>
    <property type="gene ID" value="ENSCCRG00010035931.1"/>
</dbReference>
<dbReference type="CDD" id="cd00096">
    <property type="entry name" value="Ig"/>
    <property type="match status" value="3"/>
</dbReference>